<dbReference type="PROSITE" id="PS51109">
    <property type="entry name" value="G5"/>
    <property type="match status" value="1"/>
</dbReference>
<feature type="compositionally biased region" description="Acidic residues" evidence="2">
    <location>
        <begin position="435"/>
        <end position="445"/>
    </location>
</feature>
<keyword evidence="3" id="KW-0812">Transmembrane</keyword>
<accession>A0A5R9FAG6</accession>
<feature type="domain" description="G5" evidence="4">
    <location>
        <begin position="303"/>
        <end position="383"/>
    </location>
</feature>
<evidence type="ECO:0000259" key="4">
    <source>
        <dbReference type="PROSITE" id="PS51109"/>
    </source>
</evidence>
<sequence>MEILSQFHTSMLKNFTVIIACTSFILGLTFSGATGYIYVFGEEKIAENTTVGPVNVGNLTYEEARERLAEEVSAWKATNQVTLVYLEKKIALSPNLWVFDFEQSLQLSNGRSSSPFIVTVDEEELARLIKEELQYTEALDIKGLSIELIEAAAGLVSEKRDVSIMPYVSGTEESSLVAEGKLNGFTTAVLLPELAETLNGNVIDPKETFSLLTFLKENQYEGKDSQSLSLLASGLYQAVLQTNFDIIERHAPEREVDFGEMGMNAALVPDQQDLVFHNPNYTAYTIKAEATSNSLSIKIMGYPLAYTYDIKTEKKELMPRTTIRYSSDLMPDQKVVVDEGEKGYSVTTYRLLYDSVKDLIDKRIVSEDYISPAPRIERRGYPIDATEVPSEMEGTSNTDSGNENDNLSDENSGTYETEEITDTETDYEPNNNSDNNDDPILDDNGEPIKGMEDMLPDETDS</sequence>
<evidence type="ECO:0000313" key="5">
    <source>
        <dbReference type="EMBL" id="TLS39230.1"/>
    </source>
</evidence>
<dbReference type="Proteomes" id="UP000308230">
    <property type="component" value="Unassembled WGS sequence"/>
</dbReference>
<dbReference type="InterPro" id="IPR007391">
    <property type="entry name" value="Vancomycin_resist_VanW"/>
</dbReference>
<gene>
    <name evidence="5" type="ORF">FCL54_02680</name>
</gene>
<dbReference type="PANTHER" id="PTHR35788">
    <property type="entry name" value="EXPORTED PROTEIN-RELATED"/>
    <property type="match status" value="1"/>
</dbReference>
<dbReference type="EMBL" id="SWLG01000001">
    <property type="protein sequence ID" value="TLS39230.1"/>
    <property type="molecule type" value="Genomic_DNA"/>
</dbReference>
<organism evidence="5 6">
    <name type="scientific">Exobacillus caeni</name>
    <dbReference type="NCBI Taxonomy" id="2574798"/>
    <lineage>
        <taxon>Bacteria</taxon>
        <taxon>Bacillati</taxon>
        <taxon>Bacillota</taxon>
        <taxon>Bacilli</taxon>
        <taxon>Bacillales</taxon>
        <taxon>Guptibacillaceae</taxon>
        <taxon>Exobacillus</taxon>
    </lineage>
</organism>
<keyword evidence="6" id="KW-1185">Reference proteome</keyword>
<dbReference type="SMART" id="SM01208">
    <property type="entry name" value="G5"/>
    <property type="match status" value="1"/>
</dbReference>
<dbReference type="Gene3D" id="2.20.230.10">
    <property type="entry name" value="Resuscitation-promoting factor rpfb"/>
    <property type="match status" value="1"/>
</dbReference>
<dbReference type="Pfam" id="PF07501">
    <property type="entry name" value="G5"/>
    <property type="match status" value="1"/>
</dbReference>
<evidence type="ECO:0000313" key="6">
    <source>
        <dbReference type="Proteomes" id="UP000308230"/>
    </source>
</evidence>
<feature type="region of interest" description="Disordered" evidence="2">
    <location>
        <begin position="380"/>
        <end position="461"/>
    </location>
</feature>
<feature type="transmembrane region" description="Helical" evidence="3">
    <location>
        <begin position="12"/>
        <end position="39"/>
    </location>
</feature>
<dbReference type="Pfam" id="PF04294">
    <property type="entry name" value="VanW"/>
    <property type="match status" value="1"/>
</dbReference>
<comment type="caution">
    <text evidence="5">The sequence shown here is derived from an EMBL/GenBank/DDBJ whole genome shotgun (WGS) entry which is preliminary data.</text>
</comment>
<name>A0A5R9FAG6_9BACL</name>
<evidence type="ECO:0000256" key="3">
    <source>
        <dbReference type="SAM" id="Phobius"/>
    </source>
</evidence>
<keyword evidence="1" id="KW-0732">Signal</keyword>
<dbReference type="PANTHER" id="PTHR35788:SF1">
    <property type="entry name" value="EXPORTED PROTEIN"/>
    <property type="match status" value="1"/>
</dbReference>
<evidence type="ECO:0000256" key="1">
    <source>
        <dbReference type="ARBA" id="ARBA00022729"/>
    </source>
</evidence>
<dbReference type="AlphaFoldDB" id="A0A5R9FAG6"/>
<protein>
    <recommendedName>
        <fullName evidence="4">G5 domain-containing protein</fullName>
    </recommendedName>
</protein>
<dbReference type="OrthoDB" id="2691125at2"/>
<keyword evidence="3" id="KW-1133">Transmembrane helix</keyword>
<keyword evidence="3" id="KW-0472">Membrane</keyword>
<proteinExistence type="predicted"/>
<dbReference type="InterPro" id="IPR052913">
    <property type="entry name" value="Glycopeptide_resist_protein"/>
</dbReference>
<reference evidence="5 6" key="1">
    <citation type="submission" date="2019-04" db="EMBL/GenBank/DDBJ databases">
        <title>Bacillus caeni sp. nov., a bacterium isolated from mangrove sediment.</title>
        <authorList>
            <person name="Huang H."/>
            <person name="Mo K."/>
            <person name="Hu Y."/>
        </authorList>
    </citation>
    <scope>NUCLEOTIDE SEQUENCE [LARGE SCALE GENOMIC DNA]</scope>
    <source>
        <strain evidence="5 6">HB172195</strain>
    </source>
</reference>
<dbReference type="InterPro" id="IPR011098">
    <property type="entry name" value="G5_dom"/>
</dbReference>
<evidence type="ECO:0000256" key="2">
    <source>
        <dbReference type="SAM" id="MobiDB-lite"/>
    </source>
</evidence>
<feature type="compositionally biased region" description="Polar residues" evidence="2">
    <location>
        <begin position="393"/>
        <end position="413"/>
    </location>
</feature>
<feature type="compositionally biased region" description="Acidic residues" evidence="2">
    <location>
        <begin position="416"/>
        <end position="427"/>
    </location>
</feature>